<dbReference type="InterPro" id="IPR043504">
    <property type="entry name" value="Peptidase_S1_PA_chymotrypsin"/>
</dbReference>
<dbReference type="Proteomes" id="UP000002027">
    <property type="component" value="Chromosome 2"/>
</dbReference>
<evidence type="ECO:0000256" key="2">
    <source>
        <dbReference type="ARBA" id="ARBA00022670"/>
    </source>
</evidence>
<protein>
    <submittedName>
        <fullName evidence="5">PDZ/DHR/GLGF domain protein</fullName>
    </submittedName>
</protein>
<sequence>MSIGNTGSTNLLTELSDSLANAVAAGARSIVRIDARRRIGATGIIWRADGLIVTADHVLEREDDITVGLPDGRDLPARIVGRDPGTDIAVLRVDADGLTAATISPVEARLGHLVLALGRPRGSEPMATLGVIGAVSGPWRTWRGGTIDHAIRSDATLYPGFSGGPLIDTEGRLIGMNTSFLSRGLSVTLPAAMVERVVEALVSKGKVTRGYLGIATQPVALPQALRSQLGLTQESGLLIVGVEPDSPAERGGLLLGDIVIAFGGQPTTDPQSLQALLGPGSAGTQQPVRVVRGGAIADTTVTVGER</sequence>
<dbReference type="SMART" id="SM00228">
    <property type="entry name" value="PDZ"/>
    <property type="match status" value="1"/>
</dbReference>
<dbReference type="GO" id="GO:0004252">
    <property type="term" value="F:serine-type endopeptidase activity"/>
    <property type="evidence" value="ECO:0007669"/>
    <property type="project" value="InterPro"/>
</dbReference>
<dbReference type="OrthoDB" id="9792183at2"/>
<organism evidence="5 6">
    <name type="scientific">Sphaerobacter thermophilus (strain ATCC 49802 / DSM 20745 / KCCM 41009 / NCIMB 13125 / S 6022)</name>
    <dbReference type="NCBI Taxonomy" id="479434"/>
    <lineage>
        <taxon>Bacteria</taxon>
        <taxon>Pseudomonadati</taxon>
        <taxon>Thermomicrobiota</taxon>
        <taxon>Thermomicrobia</taxon>
        <taxon>Sphaerobacterales</taxon>
        <taxon>Sphaerobacterineae</taxon>
        <taxon>Sphaerobacteraceae</taxon>
        <taxon>Sphaerobacter</taxon>
    </lineage>
</organism>
<keyword evidence="6" id="KW-1185">Reference proteome</keyword>
<dbReference type="Pfam" id="PF17820">
    <property type="entry name" value="PDZ_6"/>
    <property type="match status" value="1"/>
</dbReference>
<reference evidence="5 6" key="2">
    <citation type="journal article" date="2010" name="Stand. Genomic Sci.">
        <title>Complete genome sequence of Desulfohalobium retbaense type strain (HR(100)).</title>
        <authorList>
            <person name="Spring S."/>
            <person name="Nolan M."/>
            <person name="Lapidus A."/>
            <person name="Glavina Del Rio T."/>
            <person name="Copeland A."/>
            <person name="Tice H."/>
            <person name="Cheng J.F."/>
            <person name="Lucas S."/>
            <person name="Land M."/>
            <person name="Chen F."/>
            <person name="Bruce D."/>
            <person name="Goodwin L."/>
            <person name="Pitluck S."/>
            <person name="Ivanova N."/>
            <person name="Mavromatis K."/>
            <person name="Mikhailova N."/>
            <person name="Pati A."/>
            <person name="Chen A."/>
            <person name="Palaniappan K."/>
            <person name="Hauser L."/>
            <person name="Chang Y.J."/>
            <person name="Jeffries C.D."/>
            <person name="Munk C."/>
            <person name="Kiss H."/>
            <person name="Chain P."/>
            <person name="Han C."/>
            <person name="Brettin T."/>
            <person name="Detter J.C."/>
            <person name="Schuler E."/>
            <person name="Goker M."/>
            <person name="Rohde M."/>
            <person name="Bristow J."/>
            <person name="Eisen J.A."/>
            <person name="Markowitz V."/>
            <person name="Hugenholtz P."/>
            <person name="Kyrpides N.C."/>
            <person name="Klenk H.P."/>
        </authorList>
    </citation>
    <scope>NUCLEOTIDE SEQUENCE [LARGE SCALE GENOMIC DNA]</scope>
    <source>
        <strain evidence="6">ATCC 49802 / DSM 20745 / S 6022</strain>
    </source>
</reference>
<dbReference type="InterPro" id="IPR051201">
    <property type="entry name" value="Chloro_Bact_Ser_Proteases"/>
</dbReference>
<evidence type="ECO:0000313" key="6">
    <source>
        <dbReference type="Proteomes" id="UP000002027"/>
    </source>
</evidence>
<evidence type="ECO:0000256" key="3">
    <source>
        <dbReference type="ARBA" id="ARBA00022801"/>
    </source>
</evidence>
<dbReference type="GO" id="GO:0006508">
    <property type="term" value="P:proteolysis"/>
    <property type="evidence" value="ECO:0007669"/>
    <property type="project" value="UniProtKB-KW"/>
</dbReference>
<dbReference type="Pfam" id="PF13365">
    <property type="entry name" value="Trypsin_2"/>
    <property type="match status" value="1"/>
</dbReference>
<dbReference type="eggNOG" id="COG0265">
    <property type="taxonomic scope" value="Bacteria"/>
</dbReference>
<dbReference type="KEGG" id="sti:Sthe_3217"/>
<dbReference type="HOGENOM" id="CLU_020120_2_2_0"/>
<dbReference type="InterPro" id="IPR036034">
    <property type="entry name" value="PDZ_sf"/>
</dbReference>
<dbReference type="PROSITE" id="PS50106">
    <property type="entry name" value="PDZ"/>
    <property type="match status" value="1"/>
</dbReference>
<feature type="domain" description="PDZ" evidence="4">
    <location>
        <begin position="218"/>
        <end position="276"/>
    </location>
</feature>
<accession>D1C9X4</accession>
<dbReference type="SUPFAM" id="SSF50494">
    <property type="entry name" value="Trypsin-like serine proteases"/>
    <property type="match status" value="1"/>
</dbReference>
<dbReference type="Gene3D" id="2.40.10.10">
    <property type="entry name" value="Trypsin-like serine proteases"/>
    <property type="match status" value="2"/>
</dbReference>
<reference evidence="6" key="1">
    <citation type="submission" date="2009-11" db="EMBL/GenBank/DDBJ databases">
        <title>The complete chromosome 2 of Sphaerobacter thermophilus DSM 20745.</title>
        <authorList>
            <person name="Lucas S."/>
            <person name="Copeland A."/>
            <person name="Lapidus A."/>
            <person name="Glavina del Rio T."/>
            <person name="Dalin E."/>
            <person name="Tice H."/>
            <person name="Bruce D."/>
            <person name="Goodwin L."/>
            <person name="Pitluck S."/>
            <person name="Kyrpides N."/>
            <person name="Mavromatis K."/>
            <person name="Ivanova N."/>
            <person name="Mikhailova N."/>
            <person name="LaButti K.M."/>
            <person name="Clum A."/>
            <person name="Sun H.I."/>
            <person name="Brettin T."/>
            <person name="Detter J.C."/>
            <person name="Han C."/>
            <person name="Larimer F."/>
            <person name="Land M."/>
            <person name="Hauser L."/>
            <person name="Markowitz V."/>
            <person name="Cheng J.F."/>
            <person name="Hugenholtz P."/>
            <person name="Woyke T."/>
            <person name="Wu D."/>
            <person name="Steenblock K."/>
            <person name="Schneider S."/>
            <person name="Pukall R."/>
            <person name="Goeker M."/>
            <person name="Klenk H.P."/>
            <person name="Eisen J.A."/>
        </authorList>
    </citation>
    <scope>NUCLEOTIDE SEQUENCE [LARGE SCALE GENOMIC DNA]</scope>
    <source>
        <strain evidence="6">ATCC 49802 / DSM 20745 / S 6022</strain>
    </source>
</reference>
<keyword evidence="2" id="KW-0645">Protease</keyword>
<keyword evidence="3" id="KW-0378">Hydrolase</keyword>
<dbReference type="InterPro" id="IPR041489">
    <property type="entry name" value="PDZ_6"/>
</dbReference>
<name>D1C9X4_SPHTD</name>
<dbReference type="InterPro" id="IPR001478">
    <property type="entry name" value="PDZ"/>
</dbReference>
<evidence type="ECO:0000313" key="5">
    <source>
        <dbReference type="EMBL" id="ACZ40617.1"/>
    </source>
</evidence>
<dbReference type="PANTHER" id="PTHR43343:SF3">
    <property type="entry name" value="PROTEASE DO-LIKE 8, CHLOROPLASTIC"/>
    <property type="match status" value="1"/>
</dbReference>
<dbReference type="STRING" id="479434.Sthe_3217"/>
<dbReference type="PANTHER" id="PTHR43343">
    <property type="entry name" value="PEPTIDASE S12"/>
    <property type="match status" value="1"/>
</dbReference>
<dbReference type="AlphaFoldDB" id="D1C9X4"/>
<dbReference type="PRINTS" id="PR00834">
    <property type="entry name" value="PROTEASES2C"/>
</dbReference>
<dbReference type="InterPro" id="IPR009003">
    <property type="entry name" value="Peptidase_S1_PA"/>
</dbReference>
<evidence type="ECO:0000259" key="4">
    <source>
        <dbReference type="PROSITE" id="PS50106"/>
    </source>
</evidence>
<dbReference type="RefSeq" id="WP_012873652.1">
    <property type="nucleotide sequence ID" value="NC_013524.1"/>
</dbReference>
<dbReference type="Gene3D" id="2.30.42.10">
    <property type="match status" value="1"/>
</dbReference>
<dbReference type="EMBL" id="CP001824">
    <property type="protein sequence ID" value="ACZ40617.1"/>
    <property type="molecule type" value="Genomic_DNA"/>
</dbReference>
<comment type="similarity">
    <text evidence="1">Belongs to the peptidase S1C family.</text>
</comment>
<dbReference type="InParanoid" id="D1C9X4"/>
<dbReference type="SUPFAM" id="SSF50156">
    <property type="entry name" value="PDZ domain-like"/>
    <property type="match status" value="1"/>
</dbReference>
<gene>
    <name evidence="5" type="ordered locus">Sthe_3217</name>
</gene>
<dbReference type="InterPro" id="IPR001940">
    <property type="entry name" value="Peptidase_S1C"/>
</dbReference>
<proteinExistence type="inferred from homology"/>
<evidence type="ECO:0000256" key="1">
    <source>
        <dbReference type="ARBA" id="ARBA00010541"/>
    </source>
</evidence>